<comment type="caution">
    <text evidence="1">The sequence shown here is derived from an EMBL/GenBank/DDBJ whole genome shotgun (WGS) entry which is preliminary data.</text>
</comment>
<organism evidence="1 2">
    <name type="scientific">Roseicyclus mahoneyensis</name>
    <dbReference type="NCBI Taxonomy" id="164332"/>
    <lineage>
        <taxon>Bacteria</taxon>
        <taxon>Pseudomonadati</taxon>
        <taxon>Pseudomonadota</taxon>
        <taxon>Alphaproteobacteria</taxon>
        <taxon>Rhodobacterales</taxon>
        <taxon>Roseobacteraceae</taxon>
        <taxon>Roseicyclus</taxon>
    </lineage>
</organism>
<dbReference type="AlphaFoldDB" id="A0A316GKM4"/>
<reference evidence="1 2" key="1">
    <citation type="submission" date="2018-05" db="EMBL/GenBank/DDBJ databases">
        <title>Genomic Encyclopedia of Type Strains, Phase IV (KMG-IV): sequencing the most valuable type-strain genomes for metagenomic binning, comparative biology and taxonomic classification.</title>
        <authorList>
            <person name="Goeker M."/>
        </authorList>
    </citation>
    <scope>NUCLEOTIDE SEQUENCE [LARGE SCALE GENOMIC DNA]</scope>
    <source>
        <strain evidence="1 2">DSM 16097</strain>
    </source>
</reference>
<evidence type="ECO:0000313" key="2">
    <source>
        <dbReference type="Proteomes" id="UP000245708"/>
    </source>
</evidence>
<evidence type="ECO:0000313" key="1">
    <source>
        <dbReference type="EMBL" id="PWK61352.1"/>
    </source>
</evidence>
<gene>
    <name evidence="1" type="ORF">C7455_10237</name>
</gene>
<keyword evidence="2" id="KW-1185">Reference proteome</keyword>
<proteinExistence type="predicted"/>
<dbReference type="Proteomes" id="UP000245708">
    <property type="component" value="Unassembled WGS sequence"/>
</dbReference>
<accession>A0A316GKM4</accession>
<dbReference type="EMBL" id="QGGW01000002">
    <property type="protein sequence ID" value="PWK61352.1"/>
    <property type="molecule type" value="Genomic_DNA"/>
</dbReference>
<name>A0A316GKM4_9RHOB</name>
<protein>
    <submittedName>
        <fullName evidence="1">SH3 domain-containing protein</fullName>
    </submittedName>
</protein>
<sequence>MTQDLRCPPRSLLIGFNMRTGYLLDAIQPICDEVNPSVSGLQGSPVVLSLVGGTGGGWQQIRCPAGQAVHMLLTYVNENIRGNGQTLPPAINHVRLGCTRVPYRDHYREVTPTFSGSYTSPGRLRCPPGEWITGIRYGSDAHLHLERPEVIDTLGVLCGQLPPRILVDARPEISDMPVDLTRPIEIETTLRQTRAVRLATDVYDHPGSRRIGVLQVGETVTLRERCQTDNWCRIRTAQFPDGWVYSGPDYNSLGL</sequence>